<accession>A0A9K3GY15</accession>
<evidence type="ECO:0000313" key="1">
    <source>
        <dbReference type="EMBL" id="KAF5759865.1"/>
    </source>
</evidence>
<sequence length="50" mass="5774">MCRNYNIITSIISSIQNILQMLANKCIISFKHVSNVYKKIKTFFPIGIIL</sequence>
<evidence type="ECO:0000313" key="2">
    <source>
        <dbReference type="Proteomes" id="UP000215914"/>
    </source>
</evidence>
<dbReference type="Proteomes" id="UP000215914">
    <property type="component" value="Unassembled WGS sequence"/>
</dbReference>
<dbReference type="EMBL" id="MNCJ02000331">
    <property type="protein sequence ID" value="KAF5759865.1"/>
    <property type="molecule type" value="Genomic_DNA"/>
</dbReference>
<name>A0A9K3GY15_HELAN</name>
<gene>
    <name evidence="1" type="ORF">HanXRQr2_Chr16g0746521</name>
</gene>
<comment type="caution">
    <text evidence="1">The sequence shown here is derived from an EMBL/GenBank/DDBJ whole genome shotgun (WGS) entry which is preliminary data.</text>
</comment>
<dbReference type="AlphaFoldDB" id="A0A9K3GY15"/>
<keyword evidence="2" id="KW-1185">Reference proteome</keyword>
<reference evidence="1" key="2">
    <citation type="submission" date="2020-06" db="EMBL/GenBank/DDBJ databases">
        <title>Helianthus annuus Genome sequencing and assembly Release 2.</title>
        <authorList>
            <person name="Gouzy J."/>
            <person name="Langlade N."/>
            <person name="Munos S."/>
        </authorList>
    </citation>
    <scope>NUCLEOTIDE SEQUENCE</scope>
    <source>
        <tissue evidence="1">Leaves</tissue>
    </source>
</reference>
<dbReference type="Gramene" id="mRNA:HanXRQr2_Chr16g0746521">
    <property type="protein sequence ID" value="CDS:HanXRQr2_Chr16g0746521.1"/>
    <property type="gene ID" value="HanXRQr2_Chr16g0746521"/>
</dbReference>
<proteinExistence type="predicted"/>
<protein>
    <submittedName>
        <fullName evidence="1">Uncharacterized protein</fullName>
    </submittedName>
</protein>
<reference evidence="1" key="1">
    <citation type="journal article" date="2017" name="Nature">
        <title>The sunflower genome provides insights into oil metabolism, flowering and Asterid evolution.</title>
        <authorList>
            <person name="Badouin H."/>
            <person name="Gouzy J."/>
            <person name="Grassa C.J."/>
            <person name="Murat F."/>
            <person name="Staton S.E."/>
            <person name="Cottret L."/>
            <person name="Lelandais-Briere C."/>
            <person name="Owens G.L."/>
            <person name="Carrere S."/>
            <person name="Mayjonade B."/>
            <person name="Legrand L."/>
            <person name="Gill N."/>
            <person name="Kane N.C."/>
            <person name="Bowers J.E."/>
            <person name="Hubner S."/>
            <person name="Bellec A."/>
            <person name="Berard A."/>
            <person name="Berges H."/>
            <person name="Blanchet N."/>
            <person name="Boniface M.C."/>
            <person name="Brunel D."/>
            <person name="Catrice O."/>
            <person name="Chaidir N."/>
            <person name="Claudel C."/>
            <person name="Donnadieu C."/>
            <person name="Faraut T."/>
            <person name="Fievet G."/>
            <person name="Helmstetter N."/>
            <person name="King M."/>
            <person name="Knapp S.J."/>
            <person name="Lai Z."/>
            <person name="Le Paslier M.C."/>
            <person name="Lippi Y."/>
            <person name="Lorenzon L."/>
            <person name="Mandel J.R."/>
            <person name="Marage G."/>
            <person name="Marchand G."/>
            <person name="Marquand E."/>
            <person name="Bret-Mestries E."/>
            <person name="Morien E."/>
            <person name="Nambeesan S."/>
            <person name="Nguyen T."/>
            <person name="Pegot-Espagnet P."/>
            <person name="Pouilly N."/>
            <person name="Raftis F."/>
            <person name="Sallet E."/>
            <person name="Schiex T."/>
            <person name="Thomas J."/>
            <person name="Vandecasteele C."/>
            <person name="Vares D."/>
            <person name="Vear F."/>
            <person name="Vautrin S."/>
            <person name="Crespi M."/>
            <person name="Mangin B."/>
            <person name="Burke J.M."/>
            <person name="Salse J."/>
            <person name="Munos S."/>
            <person name="Vincourt P."/>
            <person name="Rieseberg L.H."/>
            <person name="Langlade N.B."/>
        </authorList>
    </citation>
    <scope>NUCLEOTIDE SEQUENCE</scope>
    <source>
        <tissue evidence="1">Leaves</tissue>
    </source>
</reference>
<organism evidence="1 2">
    <name type="scientific">Helianthus annuus</name>
    <name type="common">Common sunflower</name>
    <dbReference type="NCBI Taxonomy" id="4232"/>
    <lineage>
        <taxon>Eukaryota</taxon>
        <taxon>Viridiplantae</taxon>
        <taxon>Streptophyta</taxon>
        <taxon>Embryophyta</taxon>
        <taxon>Tracheophyta</taxon>
        <taxon>Spermatophyta</taxon>
        <taxon>Magnoliopsida</taxon>
        <taxon>eudicotyledons</taxon>
        <taxon>Gunneridae</taxon>
        <taxon>Pentapetalae</taxon>
        <taxon>asterids</taxon>
        <taxon>campanulids</taxon>
        <taxon>Asterales</taxon>
        <taxon>Asteraceae</taxon>
        <taxon>Asteroideae</taxon>
        <taxon>Heliantheae alliance</taxon>
        <taxon>Heliantheae</taxon>
        <taxon>Helianthus</taxon>
    </lineage>
</organism>